<evidence type="ECO:0000256" key="2">
    <source>
        <dbReference type="ARBA" id="ARBA00022448"/>
    </source>
</evidence>
<keyword evidence="6 7" id="KW-0472">Membrane</keyword>
<sequence>MVDSKQQWKAWVYLAPALVLLLVFTVWPIINTVRMAFLENYSGLKAAGGETFAFGLGNFTKVIEYRRFLNCLKNTVLLCVWTVPISTVLALLIAVALNAIKPLQKALQTIFFLPYVTNSIAIGMVFAAMFNIVGSFYGTPNEIIVTAGIVNNVIEFFGGEHVNWINYGSSYVANMTVMIVYIVWNELPFKILVLLGGLQSINRQYYDAAKVDGTSRRRVLTRITVPLLSPMLAYVVITGFIGGFKEYTSIVGIFGENMGPPDEAGRLNTMVGFIYDALSTNSQGRASAAALILFAIILVVTLVNLSVSKKRVHY</sequence>
<comment type="caution">
    <text evidence="9">The sequence shown here is derived from an EMBL/GenBank/DDBJ whole genome shotgun (WGS) entry which is preliminary data.</text>
</comment>
<accession>A0A9D1CJ71</accession>
<dbReference type="PROSITE" id="PS50928">
    <property type="entry name" value="ABC_TM1"/>
    <property type="match status" value="1"/>
</dbReference>
<evidence type="ECO:0000256" key="7">
    <source>
        <dbReference type="RuleBase" id="RU363032"/>
    </source>
</evidence>
<reference evidence="9" key="1">
    <citation type="submission" date="2020-10" db="EMBL/GenBank/DDBJ databases">
        <authorList>
            <person name="Gilroy R."/>
        </authorList>
    </citation>
    <scope>NUCLEOTIDE SEQUENCE</scope>
    <source>
        <strain evidence="9">ChiHile30-977</strain>
    </source>
</reference>
<evidence type="ECO:0000256" key="5">
    <source>
        <dbReference type="ARBA" id="ARBA00022989"/>
    </source>
</evidence>
<gene>
    <name evidence="9" type="ORF">IAA66_07880</name>
</gene>
<dbReference type="CDD" id="cd06261">
    <property type="entry name" value="TM_PBP2"/>
    <property type="match status" value="1"/>
</dbReference>
<feature type="transmembrane region" description="Helical" evidence="7">
    <location>
        <begin position="12"/>
        <end position="30"/>
    </location>
</feature>
<evidence type="ECO:0000256" key="3">
    <source>
        <dbReference type="ARBA" id="ARBA00022475"/>
    </source>
</evidence>
<dbReference type="InterPro" id="IPR000515">
    <property type="entry name" value="MetI-like"/>
</dbReference>
<dbReference type="InterPro" id="IPR051393">
    <property type="entry name" value="ABC_transporter_permease"/>
</dbReference>
<comment type="subcellular location">
    <subcellularLocation>
        <location evidence="1 7">Cell membrane</location>
        <topology evidence="1 7">Multi-pass membrane protein</topology>
    </subcellularLocation>
</comment>
<evidence type="ECO:0000256" key="6">
    <source>
        <dbReference type="ARBA" id="ARBA00023136"/>
    </source>
</evidence>
<dbReference type="Gene3D" id="1.20.58.370">
    <property type="entry name" value="MalF N-terminal region-like"/>
    <property type="match status" value="1"/>
</dbReference>
<feature type="transmembrane region" description="Helical" evidence="7">
    <location>
        <begin position="286"/>
        <end position="307"/>
    </location>
</feature>
<dbReference type="AlphaFoldDB" id="A0A9D1CJ71"/>
<dbReference type="EMBL" id="DVFI01000107">
    <property type="protein sequence ID" value="HIQ63485.1"/>
    <property type="molecule type" value="Genomic_DNA"/>
</dbReference>
<feature type="transmembrane region" description="Helical" evidence="7">
    <location>
        <begin position="75"/>
        <end position="100"/>
    </location>
</feature>
<dbReference type="Pfam" id="PF00528">
    <property type="entry name" value="BPD_transp_1"/>
    <property type="match status" value="1"/>
</dbReference>
<dbReference type="GO" id="GO:0055085">
    <property type="term" value="P:transmembrane transport"/>
    <property type="evidence" value="ECO:0007669"/>
    <property type="project" value="InterPro"/>
</dbReference>
<dbReference type="GO" id="GO:0005886">
    <property type="term" value="C:plasma membrane"/>
    <property type="evidence" value="ECO:0007669"/>
    <property type="project" value="UniProtKB-SubCell"/>
</dbReference>
<reference evidence="9" key="2">
    <citation type="journal article" date="2021" name="PeerJ">
        <title>Extensive microbial diversity within the chicken gut microbiome revealed by metagenomics and culture.</title>
        <authorList>
            <person name="Gilroy R."/>
            <person name="Ravi A."/>
            <person name="Getino M."/>
            <person name="Pursley I."/>
            <person name="Horton D.L."/>
            <person name="Alikhan N.F."/>
            <person name="Baker D."/>
            <person name="Gharbi K."/>
            <person name="Hall N."/>
            <person name="Watson M."/>
            <person name="Adriaenssens E.M."/>
            <person name="Foster-Nyarko E."/>
            <person name="Jarju S."/>
            <person name="Secka A."/>
            <person name="Antonio M."/>
            <person name="Oren A."/>
            <person name="Chaudhuri R.R."/>
            <person name="La Ragione R."/>
            <person name="Hildebrand F."/>
            <person name="Pallen M.J."/>
        </authorList>
    </citation>
    <scope>NUCLEOTIDE SEQUENCE</scope>
    <source>
        <strain evidence="9">ChiHile30-977</strain>
    </source>
</reference>
<feature type="transmembrane region" description="Helical" evidence="7">
    <location>
        <begin position="178"/>
        <end position="198"/>
    </location>
</feature>
<feature type="transmembrane region" description="Helical" evidence="7">
    <location>
        <begin position="219"/>
        <end position="241"/>
    </location>
</feature>
<evidence type="ECO:0000256" key="1">
    <source>
        <dbReference type="ARBA" id="ARBA00004651"/>
    </source>
</evidence>
<dbReference type="InterPro" id="IPR035906">
    <property type="entry name" value="MetI-like_sf"/>
</dbReference>
<dbReference type="Gene3D" id="1.10.3720.10">
    <property type="entry name" value="MetI-like"/>
    <property type="match status" value="1"/>
</dbReference>
<evidence type="ECO:0000259" key="8">
    <source>
        <dbReference type="PROSITE" id="PS50928"/>
    </source>
</evidence>
<dbReference type="PANTHER" id="PTHR30193">
    <property type="entry name" value="ABC TRANSPORTER PERMEASE PROTEIN"/>
    <property type="match status" value="1"/>
</dbReference>
<dbReference type="PANTHER" id="PTHR30193:SF37">
    <property type="entry name" value="INNER MEMBRANE ABC TRANSPORTER PERMEASE PROTEIN YCJO"/>
    <property type="match status" value="1"/>
</dbReference>
<feature type="domain" description="ABC transmembrane type-1" evidence="8">
    <location>
        <begin position="72"/>
        <end position="304"/>
    </location>
</feature>
<evidence type="ECO:0000313" key="9">
    <source>
        <dbReference type="EMBL" id="HIQ63485.1"/>
    </source>
</evidence>
<keyword evidence="5 7" id="KW-1133">Transmembrane helix</keyword>
<keyword evidence="2 7" id="KW-0813">Transport</keyword>
<evidence type="ECO:0000256" key="4">
    <source>
        <dbReference type="ARBA" id="ARBA00022692"/>
    </source>
</evidence>
<feature type="transmembrane region" description="Helical" evidence="7">
    <location>
        <begin position="112"/>
        <end position="133"/>
    </location>
</feature>
<dbReference type="Proteomes" id="UP000886819">
    <property type="component" value="Unassembled WGS sequence"/>
</dbReference>
<name>A0A9D1CJ71_9FIRM</name>
<dbReference type="InterPro" id="IPR035277">
    <property type="entry name" value="MalF_N"/>
</dbReference>
<keyword evidence="4 7" id="KW-0812">Transmembrane</keyword>
<keyword evidence="3" id="KW-1003">Cell membrane</keyword>
<organism evidence="9 10">
    <name type="scientific">Candidatus Avichristensenella intestinipullorum</name>
    <dbReference type="NCBI Taxonomy" id="2840693"/>
    <lineage>
        <taxon>Bacteria</taxon>
        <taxon>Bacillati</taxon>
        <taxon>Bacillota</taxon>
        <taxon>Clostridia</taxon>
        <taxon>Candidatus Avichristensenella</taxon>
    </lineage>
</organism>
<comment type="similarity">
    <text evidence="7">Belongs to the binding-protein-dependent transport system permease family.</text>
</comment>
<evidence type="ECO:0000313" key="10">
    <source>
        <dbReference type="Proteomes" id="UP000886819"/>
    </source>
</evidence>
<protein>
    <submittedName>
        <fullName evidence="9">Sugar ABC transporter permease</fullName>
    </submittedName>
</protein>
<proteinExistence type="inferred from homology"/>
<dbReference type="SUPFAM" id="SSF161098">
    <property type="entry name" value="MetI-like"/>
    <property type="match status" value="1"/>
</dbReference>